<feature type="transmembrane region" description="Helical" evidence="1">
    <location>
        <begin position="18"/>
        <end position="37"/>
    </location>
</feature>
<proteinExistence type="predicted"/>
<dbReference type="Proteomes" id="UP000054164">
    <property type="component" value="Unassembled WGS sequence"/>
</dbReference>
<organism evidence="2">
    <name type="scientific">Clostridium botulinum B str. Osaka05</name>
    <dbReference type="NCBI Taxonomy" id="1407017"/>
    <lineage>
        <taxon>Bacteria</taxon>
        <taxon>Bacillati</taxon>
        <taxon>Bacillota</taxon>
        <taxon>Clostridia</taxon>
        <taxon>Eubacteriales</taxon>
        <taxon>Clostridiaceae</taxon>
        <taxon>Clostridium</taxon>
    </lineage>
</organism>
<name>A0A0S6U2J2_CLOBO</name>
<keyword evidence="1" id="KW-0472">Membrane</keyword>
<dbReference type="EMBL" id="DF384213">
    <property type="protein sequence ID" value="GAE02531.1"/>
    <property type="molecule type" value="Genomic_DNA"/>
</dbReference>
<reference evidence="2" key="1">
    <citation type="submission" date="2013-10" db="EMBL/GenBank/DDBJ databases">
        <title>Draft genome sequence of Clostridium botulinum type B strain Osaka05.</title>
        <authorList>
            <person name="Sakaguchi Y."/>
            <person name="Hosomi K."/>
            <person name="Uchiyama J."/>
            <person name="Ogura Y."/>
            <person name="Sakaguchi M."/>
            <person name="Kohda T."/>
            <person name="Mukamoto M."/>
            <person name="Misawa N."/>
            <person name="Matsuzaki S."/>
            <person name="Hayashi T."/>
            <person name="Kozaki S."/>
        </authorList>
    </citation>
    <scope>NUCLEOTIDE SEQUENCE</scope>
    <source>
        <strain evidence="2">Osaka05</strain>
    </source>
</reference>
<evidence type="ECO:0000313" key="2">
    <source>
        <dbReference type="EMBL" id="GAE02531.1"/>
    </source>
</evidence>
<dbReference type="HOGENOM" id="CLU_3181963_0_0_9"/>
<protein>
    <submittedName>
        <fullName evidence="2">Uncharacterized protein</fullName>
    </submittedName>
</protein>
<accession>A0A0S6U2J2</accession>
<evidence type="ECO:0000256" key="1">
    <source>
        <dbReference type="SAM" id="Phobius"/>
    </source>
</evidence>
<dbReference type="AlphaFoldDB" id="A0A0S6U2J2"/>
<gene>
    <name evidence="2" type="ORF">CBO05C_2221</name>
</gene>
<keyword evidence="1" id="KW-0812">Transmembrane</keyword>
<sequence length="46" mass="5377">MFNFEDKIVKKHPINKTIITPVTIAIFCLDLILPLIISQPFPYYNI</sequence>
<keyword evidence="1" id="KW-1133">Transmembrane helix</keyword>